<sequence length="206" mass="22559">MTIEFDLGIVPISPRTGTEPIMGADGPTGATLADFWSWSSSDLLGNSLRGVFAEYLVGRALGCVDGAARREWDAVDLATVDGLRVEVKTGAYLQTWPQTGPSVIKFDVARKKSWDYSTNTSAQIASRGADVYVFCVFTARDQPQAVRDDLTLDTSYWDFYIARTARLDTVLGDQQTITLSALVSRVQPQKATYEQLKAAILRAADH</sequence>
<gene>
    <name evidence="1" type="ORF">Asera_64120</name>
</gene>
<dbReference type="AlphaFoldDB" id="A0A810L9R6"/>
<dbReference type="RefSeq" id="WP_030449963.1">
    <property type="nucleotide sequence ID" value="NZ_AP023354.1"/>
</dbReference>
<protein>
    <recommendedName>
        <fullName evidence="3">Restriction endonuclease</fullName>
    </recommendedName>
</protein>
<dbReference type="EMBL" id="AP023354">
    <property type="protein sequence ID" value="BCJ32304.1"/>
    <property type="molecule type" value="Genomic_DNA"/>
</dbReference>
<organism evidence="1 2">
    <name type="scientific">Actinocatenispora sera</name>
    <dbReference type="NCBI Taxonomy" id="390989"/>
    <lineage>
        <taxon>Bacteria</taxon>
        <taxon>Bacillati</taxon>
        <taxon>Actinomycetota</taxon>
        <taxon>Actinomycetes</taxon>
        <taxon>Micromonosporales</taxon>
        <taxon>Micromonosporaceae</taxon>
        <taxon>Actinocatenispora</taxon>
    </lineage>
</organism>
<dbReference type="OrthoDB" id="9803979at2"/>
<evidence type="ECO:0000313" key="1">
    <source>
        <dbReference type="EMBL" id="BCJ32304.1"/>
    </source>
</evidence>
<evidence type="ECO:0008006" key="3">
    <source>
        <dbReference type="Google" id="ProtNLM"/>
    </source>
</evidence>
<dbReference type="Proteomes" id="UP000680750">
    <property type="component" value="Chromosome"/>
</dbReference>
<evidence type="ECO:0000313" key="2">
    <source>
        <dbReference type="Proteomes" id="UP000680750"/>
    </source>
</evidence>
<keyword evidence="2" id="KW-1185">Reference proteome</keyword>
<dbReference type="KEGG" id="aser:Asera_64120"/>
<reference evidence="1" key="1">
    <citation type="submission" date="2020-08" db="EMBL/GenBank/DDBJ databases">
        <title>Whole genome shotgun sequence of Actinocatenispora sera NBRC 101916.</title>
        <authorList>
            <person name="Komaki H."/>
            <person name="Tamura T."/>
        </authorList>
    </citation>
    <scope>NUCLEOTIDE SEQUENCE</scope>
    <source>
        <strain evidence="1">NBRC 101916</strain>
    </source>
</reference>
<proteinExistence type="predicted"/>
<accession>A0A810L9R6</accession>
<name>A0A810L9R6_9ACTN</name>